<proteinExistence type="predicted"/>
<evidence type="ECO:0000256" key="1">
    <source>
        <dbReference type="SAM" id="Coils"/>
    </source>
</evidence>
<protein>
    <recommendedName>
        <fullName evidence="5">DUF5666 domain-containing protein</fullName>
    </recommendedName>
</protein>
<dbReference type="EMBL" id="MFCX01000032">
    <property type="protein sequence ID" value="OGE25098.1"/>
    <property type="molecule type" value="Genomic_DNA"/>
</dbReference>
<dbReference type="InterPro" id="IPR018247">
    <property type="entry name" value="EF_Hand_1_Ca_BS"/>
</dbReference>
<keyword evidence="2" id="KW-0732">Signal</keyword>
<evidence type="ECO:0000256" key="2">
    <source>
        <dbReference type="SAM" id="SignalP"/>
    </source>
</evidence>
<evidence type="ECO:0000313" key="3">
    <source>
        <dbReference type="EMBL" id="OGE25098.1"/>
    </source>
</evidence>
<name>A0A1F5J941_9BACT</name>
<dbReference type="AlphaFoldDB" id="A0A1F5J941"/>
<keyword evidence="1" id="KW-0175">Coiled coil</keyword>
<sequence length="240" mass="26482">MINKFKIQSSKFKIIVAITLLTFNFTLYTATAIAADSTPSAEVKIKLEELKKEIASKAAKLKEVIDQKLKDKAYVGQVKLKSETALTLATDYGPRIVNINQDTNFASKVKKKNFSAKVIFEEDYIAALGDVDENGVLTAREVILLPTDDSRPKTYLWGQIAAISDKIITLKDRSFKNMAVSLPDSADFKIGNFIILTGSFGKNNFFETDFTYIIPQGGILKPKRFATPSAQTSSPAAKPK</sequence>
<evidence type="ECO:0008006" key="5">
    <source>
        <dbReference type="Google" id="ProtNLM"/>
    </source>
</evidence>
<gene>
    <name evidence="3" type="ORF">A3C26_02040</name>
</gene>
<feature type="signal peptide" evidence="2">
    <location>
        <begin position="1"/>
        <end position="34"/>
    </location>
</feature>
<accession>A0A1F5J941</accession>
<comment type="caution">
    <text evidence="3">The sequence shown here is derived from an EMBL/GenBank/DDBJ whole genome shotgun (WGS) entry which is preliminary data.</text>
</comment>
<evidence type="ECO:0000313" key="4">
    <source>
        <dbReference type="Proteomes" id="UP000177042"/>
    </source>
</evidence>
<feature type="chain" id="PRO_5009519017" description="DUF5666 domain-containing protein" evidence="2">
    <location>
        <begin position="35"/>
        <end position="240"/>
    </location>
</feature>
<dbReference type="PROSITE" id="PS00018">
    <property type="entry name" value="EF_HAND_1"/>
    <property type="match status" value="1"/>
</dbReference>
<dbReference type="Proteomes" id="UP000177042">
    <property type="component" value="Unassembled WGS sequence"/>
</dbReference>
<reference evidence="3 4" key="1">
    <citation type="journal article" date="2016" name="Nat. Commun.">
        <title>Thousands of microbial genomes shed light on interconnected biogeochemical processes in an aquifer system.</title>
        <authorList>
            <person name="Anantharaman K."/>
            <person name="Brown C.T."/>
            <person name="Hug L.A."/>
            <person name="Sharon I."/>
            <person name="Castelle C.J."/>
            <person name="Probst A.J."/>
            <person name="Thomas B.C."/>
            <person name="Singh A."/>
            <person name="Wilkins M.J."/>
            <person name="Karaoz U."/>
            <person name="Brodie E.L."/>
            <person name="Williams K.H."/>
            <person name="Hubbard S.S."/>
            <person name="Banfield J.F."/>
        </authorList>
    </citation>
    <scope>NUCLEOTIDE SEQUENCE [LARGE SCALE GENOMIC DNA]</scope>
</reference>
<feature type="coiled-coil region" evidence="1">
    <location>
        <begin position="40"/>
        <end position="67"/>
    </location>
</feature>
<organism evidence="3 4">
    <name type="scientific">Candidatus Daviesbacteria bacterium RIFCSPHIGHO2_02_FULL_39_12</name>
    <dbReference type="NCBI Taxonomy" id="1797770"/>
    <lineage>
        <taxon>Bacteria</taxon>
        <taxon>Candidatus Daviesiibacteriota</taxon>
    </lineage>
</organism>